<reference evidence="1 2" key="1">
    <citation type="journal article" date="2024" name="IMA Fungus">
        <title>IMA Genome - F19 : A genome assembly and annotation guide to empower mycologists, including annotated draft genome sequences of Ceratocystis pirilliformis, Diaporthe australafricana, Fusarium ophioides, Paecilomyces lecythidis, and Sporothrix stenoceras.</title>
        <authorList>
            <person name="Aylward J."/>
            <person name="Wilson A.M."/>
            <person name="Visagie C.M."/>
            <person name="Spraker J."/>
            <person name="Barnes I."/>
            <person name="Buitendag C."/>
            <person name="Ceriani C."/>
            <person name="Del Mar Angel L."/>
            <person name="du Plessis D."/>
            <person name="Fuchs T."/>
            <person name="Gasser K."/>
            <person name="Kramer D."/>
            <person name="Li W."/>
            <person name="Munsamy K."/>
            <person name="Piso A."/>
            <person name="Price J.L."/>
            <person name="Sonnekus B."/>
            <person name="Thomas C."/>
            <person name="van der Nest A."/>
            <person name="van Dijk A."/>
            <person name="van Heerden A."/>
            <person name="van Vuuren N."/>
            <person name="Yilmaz N."/>
            <person name="Duong T.A."/>
            <person name="van der Merwe N.A."/>
            <person name="Wingfield M.J."/>
            <person name="Wingfield B.D."/>
        </authorList>
    </citation>
    <scope>NUCLEOTIDE SEQUENCE [LARGE SCALE GENOMIC DNA]</scope>
    <source>
        <strain evidence="1 2">CMW 18300</strain>
    </source>
</reference>
<evidence type="ECO:0000313" key="2">
    <source>
        <dbReference type="Proteomes" id="UP001583177"/>
    </source>
</evidence>
<evidence type="ECO:0000313" key="1">
    <source>
        <dbReference type="EMBL" id="KAL1857017.1"/>
    </source>
</evidence>
<sequence length="162" mass="18601">MTLSKYLDKSIYWPNYYDGYHSFEGFRNEHIETYGHKPYTSPFMTKRWGLANSINEDQRKQPWEGIEELQVYYNWIRDFILAPGDRQNVILLSLGRPGANYRDALPQPGGEFSESAYDPIDFCTVLGLPQIVIPIGQNPYESRVTDQTEYAPIVASLAGPRG</sequence>
<comment type="caution">
    <text evidence="1">The sequence shown here is derived from an EMBL/GenBank/DDBJ whole genome shotgun (WGS) entry which is preliminary data.</text>
</comment>
<accession>A0ABR3WA13</accession>
<gene>
    <name evidence="1" type="ORF">Daus18300_010463</name>
</gene>
<dbReference type="Proteomes" id="UP001583177">
    <property type="component" value="Unassembled WGS sequence"/>
</dbReference>
<evidence type="ECO:0008006" key="3">
    <source>
        <dbReference type="Google" id="ProtNLM"/>
    </source>
</evidence>
<organism evidence="1 2">
    <name type="scientific">Diaporthe australafricana</name>
    <dbReference type="NCBI Taxonomy" id="127596"/>
    <lineage>
        <taxon>Eukaryota</taxon>
        <taxon>Fungi</taxon>
        <taxon>Dikarya</taxon>
        <taxon>Ascomycota</taxon>
        <taxon>Pezizomycotina</taxon>
        <taxon>Sordariomycetes</taxon>
        <taxon>Sordariomycetidae</taxon>
        <taxon>Diaporthales</taxon>
        <taxon>Diaporthaceae</taxon>
        <taxon>Diaporthe</taxon>
    </lineage>
</organism>
<keyword evidence="2" id="KW-1185">Reference proteome</keyword>
<name>A0ABR3WA13_9PEZI</name>
<protein>
    <recommendedName>
        <fullName evidence="3">Esterase</fullName>
    </recommendedName>
</protein>
<proteinExistence type="predicted"/>
<dbReference type="EMBL" id="JAWRVE010000116">
    <property type="protein sequence ID" value="KAL1857017.1"/>
    <property type="molecule type" value="Genomic_DNA"/>
</dbReference>